<organism evidence="1 2">
    <name type="scientific">Tritrichomonas musculus</name>
    <dbReference type="NCBI Taxonomy" id="1915356"/>
    <lineage>
        <taxon>Eukaryota</taxon>
        <taxon>Metamonada</taxon>
        <taxon>Parabasalia</taxon>
        <taxon>Tritrichomonadida</taxon>
        <taxon>Tritrichomonadidae</taxon>
        <taxon>Tritrichomonas</taxon>
    </lineage>
</organism>
<evidence type="ECO:0000313" key="2">
    <source>
        <dbReference type="Proteomes" id="UP001470230"/>
    </source>
</evidence>
<gene>
    <name evidence="1" type="ORF">M9Y10_020146</name>
</gene>
<name>A0ABR2HFC2_9EUKA</name>
<dbReference type="Proteomes" id="UP001470230">
    <property type="component" value="Unassembled WGS sequence"/>
</dbReference>
<sequence length="71" mass="8569">MLKRIFYLAFQLRNHNLIESCWDEVPDKRSTFDGIYQMLAFRNANNEVEDCFLEDVDDDQILSFIDYINQQ</sequence>
<reference evidence="1 2" key="1">
    <citation type="submission" date="2024-04" db="EMBL/GenBank/DDBJ databases">
        <title>Tritrichomonas musculus Genome.</title>
        <authorList>
            <person name="Alves-Ferreira E."/>
            <person name="Grigg M."/>
            <person name="Lorenzi H."/>
            <person name="Galac M."/>
        </authorList>
    </citation>
    <scope>NUCLEOTIDE SEQUENCE [LARGE SCALE GENOMIC DNA]</scope>
    <source>
        <strain evidence="1 2">EAF2021</strain>
    </source>
</reference>
<proteinExistence type="predicted"/>
<accession>A0ABR2HFC2</accession>
<protein>
    <submittedName>
        <fullName evidence="1">Uncharacterized protein</fullName>
    </submittedName>
</protein>
<keyword evidence="2" id="KW-1185">Reference proteome</keyword>
<evidence type="ECO:0000313" key="1">
    <source>
        <dbReference type="EMBL" id="KAK8846142.1"/>
    </source>
</evidence>
<comment type="caution">
    <text evidence="1">The sequence shown here is derived from an EMBL/GenBank/DDBJ whole genome shotgun (WGS) entry which is preliminary data.</text>
</comment>
<dbReference type="EMBL" id="JAPFFF010000029">
    <property type="protein sequence ID" value="KAK8846142.1"/>
    <property type="molecule type" value="Genomic_DNA"/>
</dbReference>